<dbReference type="OMA" id="FGFHSEE"/>
<gene>
    <name evidence="6 10" type="primary">ruvA</name>
    <name evidence="9" type="ORF">GBO79_06940</name>
    <name evidence="10" type="ORF">ITQ97_08740</name>
    <name evidence="11" type="ORF">PWB86_07695</name>
    <name evidence="8" type="ORF">S100892_00813</name>
</gene>
<dbReference type="Proteomes" id="UP000472573">
    <property type="component" value="Unassembled WGS sequence"/>
</dbReference>
<keyword evidence="4 6" id="KW-0233">DNA recombination</keyword>
<evidence type="ECO:0000256" key="5">
    <source>
        <dbReference type="ARBA" id="ARBA00023204"/>
    </source>
</evidence>
<keyword evidence="1 6" id="KW-0963">Cytoplasm</keyword>
<dbReference type="InterPro" id="IPR012340">
    <property type="entry name" value="NA-bd_OB-fold"/>
</dbReference>
<evidence type="ECO:0000313" key="8">
    <source>
        <dbReference type="EMBL" id="ARW19400.1"/>
    </source>
</evidence>
<dbReference type="GO" id="GO:0005524">
    <property type="term" value="F:ATP binding"/>
    <property type="evidence" value="ECO:0007669"/>
    <property type="project" value="InterPro"/>
</dbReference>
<reference evidence="8 12" key="1">
    <citation type="submission" date="2017-05" db="EMBL/GenBank/DDBJ databases">
        <title>Genome sequence of Pediococcus pentosaceus strain SRCM100892.</title>
        <authorList>
            <person name="Cho S.H."/>
        </authorList>
    </citation>
    <scope>NUCLEOTIDE SEQUENCE [LARGE SCALE GENOMIC DNA]</scope>
    <source>
        <strain evidence="8 12">SRCM100892</strain>
    </source>
</reference>
<dbReference type="Gene3D" id="1.10.150.20">
    <property type="entry name" value="5' to 3' exonuclease, C-terminal subdomain"/>
    <property type="match status" value="1"/>
</dbReference>
<reference evidence="9" key="3">
    <citation type="submission" date="2019-12" db="EMBL/GenBank/DDBJ databases">
        <title>SpeciesPrimer: A bioinformatics pipeline dedicated to the design of qPCR primers for the quantification of bacterial species.</title>
        <authorList>
            <person name="Dreier M."/>
            <person name="Berthoud H."/>
            <person name="Shani N."/>
            <person name="Wechsler D."/>
            <person name="Junier P."/>
        </authorList>
    </citation>
    <scope>NUCLEOTIDE SEQUENCE</scope>
    <source>
        <strain evidence="9">FAM13073</strain>
    </source>
</reference>
<dbReference type="EMBL" id="JADOFV010000004">
    <property type="protein sequence ID" value="MBF7127884.1"/>
    <property type="molecule type" value="Genomic_DNA"/>
</dbReference>
<dbReference type="InterPro" id="IPR003583">
    <property type="entry name" value="Hlx-hairpin-Hlx_DNA-bd_motif"/>
</dbReference>
<dbReference type="GO" id="GO:0000400">
    <property type="term" value="F:four-way junction DNA binding"/>
    <property type="evidence" value="ECO:0007669"/>
    <property type="project" value="UniProtKB-UniRule"/>
</dbReference>
<keyword evidence="3 6" id="KW-0238">DNA-binding</keyword>
<evidence type="ECO:0000256" key="6">
    <source>
        <dbReference type="HAMAP-Rule" id="MF_00031"/>
    </source>
</evidence>
<comment type="function">
    <text evidence="6">The RuvA-RuvB-RuvC complex processes Holliday junction (HJ) DNA during genetic recombination and DNA repair, while the RuvA-RuvB complex plays an important role in the rescue of blocked DNA replication forks via replication fork reversal (RFR). RuvA specifically binds to HJ cruciform DNA, conferring on it an open structure. The RuvB hexamer acts as an ATP-dependent pump, pulling dsDNA into and through the RuvAB complex. HJ branch migration allows RuvC to scan DNA until it finds its consensus sequence, where it cleaves and resolves the cruciform DNA.</text>
</comment>
<keyword evidence="13" id="KW-1185">Reference proteome</keyword>
<keyword evidence="2 6" id="KW-0227">DNA damage</keyword>
<dbReference type="InterPro" id="IPR011114">
    <property type="entry name" value="RuvA_C"/>
</dbReference>
<dbReference type="SUPFAM" id="SSF47781">
    <property type="entry name" value="RuvA domain 2-like"/>
    <property type="match status" value="1"/>
</dbReference>
<comment type="caution">
    <text evidence="6">Lacks conserved residue(s) required for the propagation of feature annotation.</text>
</comment>
<feature type="domain" description="Helix-hairpin-helix DNA-binding motif class 1" evidence="7">
    <location>
        <begin position="70"/>
        <end position="89"/>
    </location>
</feature>
<reference evidence="11 15" key="6">
    <citation type="submission" date="2023-02" db="EMBL/GenBank/DDBJ databases">
        <title>Comparative genomics and fermentation flavor characterization of five lactic acid bacteria reveal flavor biosynthesis metabolic pathways in fermented muskmelon puree.</title>
        <authorList>
            <person name="Yuan L."/>
            <person name="Li M."/>
            <person name="Xu X."/>
            <person name="Lao F."/>
            <person name="Wu J."/>
        </authorList>
    </citation>
    <scope>NUCLEOTIDE SEQUENCE [LARGE SCALE GENOMIC DNA]</scope>
    <source>
        <strain evidence="11 15">Ca-4</strain>
    </source>
</reference>
<reference evidence="13" key="4">
    <citation type="submission" date="2020-03" db="EMBL/GenBank/DDBJ databases">
        <title>SpeciesPrimer: A bioinformatics pipeline dedicated to the design of qPCR primers for the quantification of bacterial species.</title>
        <authorList>
            <person name="Dreier M."/>
            <person name="Berthoud H."/>
            <person name="Shani N."/>
            <person name="Wechsler D."/>
            <person name="Junier P."/>
        </authorList>
    </citation>
    <scope>NUCLEOTIDE SEQUENCE [LARGE SCALE GENOMIC DNA]</scope>
    <source>
        <strain evidence="13">FAM13073</strain>
    </source>
</reference>
<dbReference type="HAMAP" id="MF_00031">
    <property type="entry name" value="DNA_HJ_migration_RuvA"/>
    <property type="match status" value="1"/>
</dbReference>
<evidence type="ECO:0000256" key="1">
    <source>
        <dbReference type="ARBA" id="ARBA00022490"/>
    </source>
</evidence>
<accession>A0A0R2H8S6</accession>
<feature type="domain" description="Helix-hairpin-helix DNA-binding motif class 1" evidence="7">
    <location>
        <begin position="105"/>
        <end position="124"/>
    </location>
</feature>
<dbReference type="Pfam" id="PF07499">
    <property type="entry name" value="RuvA_C"/>
    <property type="match status" value="1"/>
</dbReference>
<dbReference type="Proteomes" id="UP000743107">
    <property type="component" value="Unassembled WGS sequence"/>
</dbReference>
<proteinExistence type="inferred from homology"/>
<keyword evidence="8" id="KW-0547">Nucleotide-binding</keyword>
<evidence type="ECO:0000313" key="14">
    <source>
        <dbReference type="Proteomes" id="UP000743107"/>
    </source>
</evidence>
<dbReference type="Proteomes" id="UP000196118">
    <property type="component" value="Chromosome"/>
</dbReference>
<dbReference type="GO" id="GO:0009378">
    <property type="term" value="F:four-way junction helicase activity"/>
    <property type="evidence" value="ECO:0007669"/>
    <property type="project" value="InterPro"/>
</dbReference>
<dbReference type="EMBL" id="CP021474">
    <property type="protein sequence ID" value="ARW19400.1"/>
    <property type="molecule type" value="Genomic_DNA"/>
</dbReference>
<dbReference type="Gene3D" id="2.40.50.140">
    <property type="entry name" value="Nucleic acid-binding proteins"/>
    <property type="match status" value="1"/>
</dbReference>
<dbReference type="GO" id="GO:0006281">
    <property type="term" value="P:DNA repair"/>
    <property type="evidence" value="ECO:0007669"/>
    <property type="project" value="UniProtKB-UniRule"/>
</dbReference>
<sequence length="195" mass="21397">MYEYLDGVVVNVNPAYIVVDVNGVGFLVNVANPYSFELDAKQKVFVHQAVSENDQTLYGFKKAEDKELFLNLLKVKGIGPKSALAILANDDHTGLINAINNDDVSYLKKFPKIGPKAAQQIILDLKGKVAVENEVGTLFDLSTTSNQALDEALEALIALGYSEKEVKKLTKKLSEQTDRTTDQYISSGLKLLMKG</sequence>
<reference evidence="10" key="5">
    <citation type="submission" date="2020-11" db="EMBL/GenBank/DDBJ databases">
        <title>Antibiotic susceptibility profiles of Pediococcus pentosaceus from various origins and their implications for the safety assessment of strains with food-technology applications.</title>
        <authorList>
            <person name="Shani N."/>
            <person name="Oberhaensli S."/>
            <person name="Arias E."/>
        </authorList>
    </citation>
    <scope>NUCLEOTIDE SEQUENCE</scope>
    <source>
        <strain evidence="10">FAM 19164</strain>
    </source>
</reference>
<protein>
    <recommendedName>
        <fullName evidence="6">Holliday junction branch migration complex subunit RuvA</fullName>
    </recommendedName>
</protein>
<dbReference type="InterPro" id="IPR036267">
    <property type="entry name" value="RuvA_C_sf"/>
</dbReference>
<dbReference type="AlphaFoldDB" id="A0A0R2H8S6"/>
<dbReference type="Pfam" id="PF01330">
    <property type="entry name" value="RuvA_N"/>
    <property type="match status" value="1"/>
</dbReference>
<dbReference type="GO" id="GO:0009379">
    <property type="term" value="C:Holliday junction helicase complex"/>
    <property type="evidence" value="ECO:0007669"/>
    <property type="project" value="InterPro"/>
</dbReference>
<keyword evidence="8" id="KW-0067">ATP-binding</keyword>
<evidence type="ECO:0000256" key="4">
    <source>
        <dbReference type="ARBA" id="ARBA00023172"/>
    </source>
</evidence>
<dbReference type="InterPro" id="IPR010994">
    <property type="entry name" value="RuvA_2-like"/>
</dbReference>
<keyword evidence="8" id="KW-0347">Helicase</keyword>
<organism evidence="10 14">
    <name type="scientific">Pediococcus pentosaceus</name>
    <dbReference type="NCBI Taxonomy" id="1255"/>
    <lineage>
        <taxon>Bacteria</taxon>
        <taxon>Bacillati</taxon>
        <taxon>Bacillota</taxon>
        <taxon>Bacilli</taxon>
        <taxon>Lactobacillales</taxon>
        <taxon>Lactobacillaceae</taxon>
        <taxon>Pediococcus</taxon>
    </lineage>
</organism>
<comment type="subunit">
    <text evidence="6">Homotetramer. Forms an RuvA(8)-RuvB(12)-Holliday junction (HJ) complex. HJ DNA is sandwiched between 2 RuvA tetramers; dsDNA enters through RuvA and exits via RuvB. An RuvB hexamer assembles on each DNA strand where it exits the tetramer. Each RuvB hexamer is contacted by two RuvA subunits (via domain III) on 2 adjacent RuvB subunits; this complex drives branch migration. In the full resolvosome a probable DNA-RuvA(4)-RuvB(12)-RuvC(2) complex forms which resolves the HJ.</text>
</comment>
<dbReference type="InterPro" id="IPR000085">
    <property type="entry name" value="RuvA"/>
</dbReference>
<feature type="region of interest" description="Domain III" evidence="6">
    <location>
        <begin position="144"/>
        <end position="195"/>
    </location>
</feature>
<dbReference type="GeneID" id="33061707"/>
<evidence type="ECO:0000259" key="7">
    <source>
        <dbReference type="SMART" id="SM00278"/>
    </source>
</evidence>
<evidence type="ECO:0000313" key="12">
    <source>
        <dbReference type="Proteomes" id="UP000196118"/>
    </source>
</evidence>
<dbReference type="Pfam" id="PF14520">
    <property type="entry name" value="HHH_5"/>
    <property type="match status" value="1"/>
</dbReference>
<name>A0A0R2H8S6_PEDPE</name>
<dbReference type="RefSeq" id="WP_002833732.1">
    <property type="nucleotide sequence ID" value="NZ_BEWQ01000005.1"/>
</dbReference>
<dbReference type="GO" id="GO:0005737">
    <property type="term" value="C:cytoplasm"/>
    <property type="evidence" value="ECO:0007669"/>
    <property type="project" value="UniProtKB-SubCell"/>
</dbReference>
<evidence type="ECO:0000313" key="15">
    <source>
        <dbReference type="Proteomes" id="UP001214131"/>
    </source>
</evidence>
<evidence type="ECO:0000313" key="10">
    <source>
        <dbReference type="EMBL" id="MBF7127884.1"/>
    </source>
</evidence>
<dbReference type="Proteomes" id="UP001214131">
    <property type="component" value="Chromosome"/>
</dbReference>
<dbReference type="SUPFAM" id="SSF46929">
    <property type="entry name" value="DNA helicase RuvA subunit, C-terminal domain"/>
    <property type="match status" value="1"/>
</dbReference>
<comment type="similarity">
    <text evidence="6">Belongs to the RuvA family.</text>
</comment>
<dbReference type="Gene3D" id="1.10.8.10">
    <property type="entry name" value="DNA helicase RuvA subunit, C-terminal domain"/>
    <property type="match status" value="1"/>
</dbReference>
<reference evidence="9" key="2">
    <citation type="submission" date="2019-10" db="EMBL/GenBank/DDBJ databases">
        <authorList>
            <person name="Irmler S."/>
            <person name="Berthoud H."/>
            <person name="Roetschi A."/>
            <person name="Arias E."/>
            <person name="Shani N."/>
            <person name="Wuethrich D."/>
            <person name="Bruggmann R."/>
        </authorList>
    </citation>
    <scope>NUCLEOTIDE SEQUENCE</scope>
    <source>
        <strain evidence="9">FAM13073</strain>
    </source>
</reference>
<dbReference type="SUPFAM" id="SSF50249">
    <property type="entry name" value="Nucleic acid-binding proteins"/>
    <property type="match status" value="1"/>
</dbReference>
<dbReference type="EMBL" id="WENB01000004">
    <property type="protein sequence ID" value="KAF0412868.1"/>
    <property type="molecule type" value="Genomic_DNA"/>
</dbReference>
<comment type="domain">
    <text evidence="6">Has three domains with a flexible linker between the domains II and III and assumes an 'L' shape. Domain III is highly mobile and contacts RuvB.</text>
</comment>
<evidence type="ECO:0000256" key="3">
    <source>
        <dbReference type="ARBA" id="ARBA00023125"/>
    </source>
</evidence>
<evidence type="ECO:0000313" key="13">
    <source>
        <dbReference type="Proteomes" id="UP000472573"/>
    </source>
</evidence>
<dbReference type="GO" id="GO:0016787">
    <property type="term" value="F:hydrolase activity"/>
    <property type="evidence" value="ECO:0007669"/>
    <property type="project" value="UniProtKB-KW"/>
</dbReference>
<dbReference type="NCBIfam" id="TIGR00084">
    <property type="entry name" value="ruvA"/>
    <property type="match status" value="1"/>
</dbReference>
<keyword evidence="5 6" id="KW-0234">DNA repair</keyword>
<dbReference type="SMART" id="SM00278">
    <property type="entry name" value="HhH1"/>
    <property type="match status" value="2"/>
</dbReference>
<evidence type="ECO:0000313" key="9">
    <source>
        <dbReference type="EMBL" id="KAF0412868.1"/>
    </source>
</evidence>
<evidence type="ECO:0000256" key="2">
    <source>
        <dbReference type="ARBA" id="ARBA00022763"/>
    </source>
</evidence>
<dbReference type="SMR" id="A0A0R2H8S6"/>
<dbReference type="InterPro" id="IPR013849">
    <property type="entry name" value="DNA_helicase_Holl-junc_RuvA_I"/>
</dbReference>
<dbReference type="GO" id="GO:0006310">
    <property type="term" value="P:DNA recombination"/>
    <property type="evidence" value="ECO:0007669"/>
    <property type="project" value="UniProtKB-UniRule"/>
</dbReference>
<dbReference type="GO" id="GO:0048476">
    <property type="term" value="C:Holliday junction resolvase complex"/>
    <property type="evidence" value="ECO:0007669"/>
    <property type="project" value="UniProtKB-UniRule"/>
</dbReference>
<dbReference type="CDD" id="cd14332">
    <property type="entry name" value="UBA_RuvA_C"/>
    <property type="match status" value="1"/>
</dbReference>
<dbReference type="EMBL" id="CP118739">
    <property type="protein sequence ID" value="WEA57070.1"/>
    <property type="molecule type" value="Genomic_DNA"/>
</dbReference>
<comment type="subcellular location">
    <subcellularLocation>
        <location evidence="6">Cytoplasm</location>
    </subcellularLocation>
</comment>
<keyword evidence="10" id="KW-0378">Hydrolase</keyword>
<evidence type="ECO:0000313" key="11">
    <source>
        <dbReference type="EMBL" id="WEA57070.1"/>
    </source>
</evidence>
<accession>A0A8G0ZHE5</accession>